<dbReference type="InterPro" id="IPR036641">
    <property type="entry name" value="HPT_dom_sf"/>
</dbReference>
<sequence length="89" mass="9792">MNVTLYQKLLVKFANQYQRGFDAHQSDLQSVIHTLKGSAANLGLTEIAKQAAAIELASKEAAPELAQLQAMTRQLAIICSDIKRRLPLD</sequence>
<evidence type="ECO:0000313" key="4">
    <source>
        <dbReference type="Proteomes" id="UP001166251"/>
    </source>
</evidence>
<name>A0ABS7EJW5_9GAMM</name>
<reference evidence="3" key="1">
    <citation type="submission" date="2021-07" db="EMBL/GenBank/DDBJ databases">
        <title>Neiella marina sp. nov., isolated from the intestinal content of sea cucumber Apostichopus japonicus.</title>
        <authorList>
            <person name="Bai X."/>
        </authorList>
    </citation>
    <scope>NUCLEOTIDE SEQUENCE</scope>
    <source>
        <strain evidence="3">126</strain>
    </source>
</reference>
<dbReference type="Pfam" id="PF01627">
    <property type="entry name" value="Hpt"/>
    <property type="match status" value="1"/>
</dbReference>
<protein>
    <submittedName>
        <fullName evidence="3">Hpt domain-containing protein</fullName>
    </submittedName>
</protein>
<gene>
    <name evidence="3" type="ORF">K0504_16540</name>
</gene>
<dbReference type="RefSeq" id="WP_220105270.1">
    <property type="nucleotide sequence ID" value="NZ_JAHZSS010000026.1"/>
</dbReference>
<dbReference type="Gene3D" id="1.20.120.160">
    <property type="entry name" value="HPT domain"/>
    <property type="match status" value="1"/>
</dbReference>
<evidence type="ECO:0000313" key="3">
    <source>
        <dbReference type="EMBL" id="MBW8192648.1"/>
    </source>
</evidence>
<dbReference type="SUPFAM" id="SSF47226">
    <property type="entry name" value="Histidine-containing phosphotransfer domain, HPT domain"/>
    <property type="match status" value="1"/>
</dbReference>
<comment type="caution">
    <text evidence="3">The sequence shown here is derived from an EMBL/GenBank/DDBJ whole genome shotgun (WGS) entry which is preliminary data.</text>
</comment>
<accession>A0ABS7EJW5</accession>
<keyword evidence="1" id="KW-0902">Two-component regulatory system</keyword>
<feature type="domain" description="HPt" evidence="2">
    <location>
        <begin position="24"/>
        <end position="75"/>
    </location>
</feature>
<proteinExistence type="predicted"/>
<evidence type="ECO:0000256" key="1">
    <source>
        <dbReference type="ARBA" id="ARBA00023012"/>
    </source>
</evidence>
<dbReference type="Proteomes" id="UP001166251">
    <property type="component" value="Unassembled WGS sequence"/>
</dbReference>
<dbReference type="InterPro" id="IPR008207">
    <property type="entry name" value="Sig_transdc_His_kin_Hpt_dom"/>
</dbReference>
<evidence type="ECO:0000259" key="2">
    <source>
        <dbReference type="Pfam" id="PF01627"/>
    </source>
</evidence>
<dbReference type="EMBL" id="JAHZSS010000026">
    <property type="protein sequence ID" value="MBW8192648.1"/>
    <property type="molecule type" value="Genomic_DNA"/>
</dbReference>
<organism evidence="3 4">
    <name type="scientific">Neiella holothuriorum</name>
    <dbReference type="NCBI Taxonomy" id="2870530"/>
    <lineage>
        <taxon>Bacteria</taxon>
        <taxon>Pseudomonadati</taxon>
        <taxon>Pseudomonadota</taxon>
        <taxon>Gammaproteobacteria</taxon>
        <taxon>Alteromonadales</taxon>
        <taxon>Echinimonadaceae</taxon>
        <taxon>Neiella</taxon>
    </lineage>
</organism>
<keyword evidence="4" id="KW-1185">Reference proteome</keyword>